<dbReference type="HOGENOM" id="CLU_050013_1_0_10"/>
<dbReference type="InterPro" id="IPR029056">
    <property type="entry name" value="Ribokinase-like"/>
</dbReference>
<dbReference type="PATRIC" id="fig|1191523.3.peg.553"/>
<dbReference type="STRING" id="1191523.MROS_0531"/>
<dbReference type="RefSeq" id="WP_014855211.1">
    <property type="nucleotide sequence ID" value="NC_018178.1"/>
</dbReference>
<evidence type="ECO:0000256" key="4">
    <source>
        <dbReference type="ARBA" id="ARBA00022777"/>
    </source>
</evidence>
<dbReference type="OrthoDB" id="9801219at2"/>
<organism evidence="8 9">
    <name type="scientific">Melioribacter roseus (strain DSM 23840 / JCM 17771 / VKM B-2668 / P3M-2)</name>
    <dbReference type="NCBI Taxonomy" id="1191523"/>
    <lineage>
        <taxon>Bacteria</taxon>
        <taxon>Pseudomonadati</taxon>
        <taxon>Ignavibacteriota</taxon>
        <taxon>Ignavibacteria</taxon>
        <taxon>Ignavibacteriales</taxon>
        <taxon>Melioribacteraceae</taxon>
        <taxon>Melioribacter</taxon>
    </lineage>
</organism>
<evidence type="ECO:0000256" key="6">
    <source>
        <dbReference type="PIRNR" id="PIRNR000535"/>
    </source>
</evidence>
<keyword evidence="4 8" id="KW-0418">Kinase</keyword>
<keyword evidence="2 6" id="KW-0808">Transferase</keyword>
<dbReference type="KEGG" id="mro:MROS_0531"/>
<proteinExistence type="inferred from homology"/>
<dbReference type="GO" id="GO:0008443">
    <property type="term" value="F:phosphofructokinase activity"/>
    <property type="evidence" value="ECO:0007669"/>
    <property type="project" value="TreeGrafter"/>
</dbReference>
<keyword evidence="3" id="KW-0547">Nucleotide-binding</keyword>
<dbReference type="InterPro" id="IPR002173">
    <property type="entry name" value="Carboh/pur_kinase_PfkB_CS"/>
</dbReference>
<reference evidence="8 9" key="1">
    <citation type="journal article" date="2013" name="PLoS ONE">
        <title>Genomic analysis of Melioribacter roseus, facultatively anaerobic organotrophic bacterium representing a novel deep lineage within Bacteriodetes/Chlorobi group.</title>
        <authorList>
            <person name="Kadnikov V.V."/>
            <person name="Mardanov A.V."/>
            <person name="Podosokorskaya O.A."/>
            <person name="Gavrilov S.N."/>
            <person name="Kublanov I.V."/>
            <person name="Beletsky A.V."/>
            <person name="Bonch-Osmolovskaya E.A."/>
            <person name="Ravin N.V."/>
        </authorList>
    </citation>
    <scope>NUCLEOTIDE SEQUENCE [LARGE SCALE GENOMIC DNA]</scope>
    <source>
        <strain evidence="9">JCM 17771 / P3M-2</strain>
    </source>
</reference>
<dbReference type="Pfam" id="PF00294">
    <property type="entry name" value="PfkB"/>
    <property type="match status" value="1"/>
</dbReference>
<accession>I6ZP17</accession>
<keyword evidence="5" id="KW-0067">ATP-binding</keyword>
<dbReference type="PANTHER" id="PTHR46566">
    <property type="entry name" value="1-PHOSPHOFRUCTOKINASE-RELATED"/>
    <property type="match status" value="1"/>
</dbReference>
<evidence type="ECO:0000256" key="3">
    <source>
        <dbReference type="ARBA" id="ARBA00022741"/>
    </source>
</evidence>
<dbReference type="Proteomes" id="UP000009011">
    <property type="component" value="Chromosome"/>
</dbReference>
<comment type="similarity">
    <text evidence="1">Belongs to the carbohydrate kinase PfkB family.</text>
</comment>
<evidence type="ECO:0000256" key="5">
    <source>
        <dbReference type="ARBA" id="ARBA00022840"/>
    </source>
</evidence>
<dbReference type="PANTHER" id="PTHR46566:SF2">
    <property type="entry name" value="ATP-DEPENDENT 6-PHOSPHOFRUCTOKINASE ISOZYME 2"/>
    <property type="match status" value="1"/>
</dbReference>
<dbReference type="eggNOG" id="COG1105">
    <property type="taxonomic scope" value="Bacteria"/>
</dbReference>
<protein>
    <submittedName>
        <fullName evidence="8">1-Phosphofructokinase</fullName>
    </submittedName>
</protein>
<dbReference type="AlphaFoldDB" id="I6ZP17"/>
<evidence type="ECO:0000313" key="8">
    <source>
        <dbReference type="EMBL" id="AFN73774.1"/>
    </source>
</evidence>
<evidence type="ECO:0000256" key="1">
    <source>
        <dbReference type="ARBA" id="ARBA00010688"/>
    </source>
</evidence>
<dbReference type="InterPro" id="IPR011611">
    <property type="entry name" value="PfkB_dom"/>
</dbReference>
<dbReference type="InterPro" id="IPR017583">
    <property type="entry name" value="Tagatose/fructose_Pkinase"/>
</dbReference>
<sequence>MILTVTLNPLLERRKFFDEVELGKSHRCKNEIYAAGGKGINVSRQLNKFGIQNTAFTFLGGNNGKILRSVLTNEKINFTVQSTKSETRAAELIIEENHKRVTTFFGLNNDVTYEEAEEFKSKLDKMIQNCSIVVFSGSAPSDSANSIFPYGIELAHKYDKISILDTYGSHLEDCLNAAPTAVHNNREELEKSLGISLKSEKEIRAYMNDLYSKGIKLIFITDGDKPFYAAKFDFHYKITPPEVDVYDATGSGDSFVAAIAYGLEKSMVFDEFIRIATAAGSANASKLETSAVTVEEYSGLLELVRIEQIGKKMKIIDDTPKY</sequence>
<dbReference type="GO" id="GO:0005524">
    <property type="term" value="F:ATP binding"/>
    <property type="evidence" value="ECO:0007669"/>
    <property type="project" value="UniProtKB-KW"/>
</dbReference>
<evidence type="ECO:0000313" key="9">
    <source>
        <dbReference type="Proteomes" id="UP000009011"/>
    </source>
</evidence>
<evidence type="ECO:0000256" key="2">
    <source>
        <dbReference type="ARBA" id="ARBA00022679"/>
    </source>
</evidence>
<name>I6ZP17_MELRP</name>
<dbReference type="PROSITE" id="PS00583">
    <property type="entry name" value="PFKB_KINASES_1"/>
    <property type="match status" value="1"/>
</dbReference>
<dbReference type="Gene3D" id="3.40.1190.20">
    <property type="match status" value="1"/>
</dbReference>
<gene>
    <name evidence="8" type="ordered locus">MROS_0531</name>
</gene>
<dbReference type="EMBL" id="CP003557">
    <property type="protein sequence ID" value="AFN73774.1"/>
    <property type="molecule type" value="Genomic_DNA"/>
</dbReference>
<dbReference type="SUPFAM" id="SSF53613">
    <property type="entry name" value="Ribokinase-like"/>
    <property type="match status" value="1"/>
</dbReference>
<evidence type="ECO:0000259" key="7">
    <source>
        <dbReference type="Pfam" id="PF00294"/>
    </source>
</evidence>
<dbReference type="PIRSF" id="PIRSF000535">
    <property type="entry name" value="1PFK/6PFK/LacC"/>
    <property type="match status" value="1"/>
</dbReference>
<feature type="domain" description="Carbohydrate kinase PfkB" evidence="7">
    <location>
        <begin position="23"/>
        <end position="291"/>
    </location>
</feature>
<keyword evidence="9" id="KW-1185">Reference proteome</keyword>
<dbReference type="GO" id="GO:0005829">
    <property type="term" value="C:cytosol"/>
    <property type="evidence" value="ECO:0007669"/>
    <property type="project" value="TreeGrafter"/>
</dbReference>